<dbReference type="InParanoid" id="A0A482WEJ4"/>
<feature type="compositionally biased region" description="Low complexity" evidence="1">
    <location>
        <begin position="37"/>
        <end position="47"/>
    </location>
</feature>
<keyword evidence="3" id="KW-1185">Reference proteome</keyword>
<accession>A0A482WEJ4</accession>
<proteinExistence type="predicted"/>
<feature type="compositionally biased region" description="Polar residues" evidence="1">
    <location>
        <begin position="59"/>
        <end position="68"/>
    </location>
</feature>
<sequence>MVILINNKVNSKNADQLPNSCENGIRDEEMPSEECSPECPEASTCSSTPAPQADDKTTALKSRQNLRNMKSRVSRGTHLSSTPAPQADDKTTAPKSRQNLRNMKVRIFLTHGIAPISQNSA</sequence>
<comment type="caution">
    <text evidence="2">The sequence shown here is derived from an EMBL/GenBank/DDBJ whole genome shotgun (WGS) entry which is preliminary data.</text>
</comment>
<gene>
    <name evidence="2" type="ORF">LSTR_LSTR011525</name>
</gene>
<evidence type="ECO:0000313" key="2">
    <source>
        <dbReference type="EMBL" id="RZF31928.1"/>
    </source>
</evidence>
<dbReference type="AlphaFoldDB" id="A0A482WEJ4"/>
<dbReference type="EMBL" id="QKKF02037835">
    <property type="protein sequence ID" value="RZF31928.1"/>
    <property type="molecule type" value="Genomic_DNA"/>
</dbReference>
<evidence type="ECO:0000256" key="1">
    <source>
        <dbReference type="SAM" id="MobiDB-lite"/>
    </source>
</evidence>
<organism evidence="2 3">
    <name type="scientific">Laodelphax striatellus</name>
    <name type="common">Small brown planthopper</name>
    <name type="synonym">Delphax striatella</name>
    <dbReference type="NCBI Taxonomy" id="195883"/>
    <lineage>
        <taxon>Eukaryota</taxon>
        <taxon>Metazoa</taxon>
        <taxon>Ecdysozoa</taxon>
        <taxon>Arthropoda</taxon>
        <taxon>Hexapoda</taxon>
        <taxon>Insecta</taxon>
        <taxon>Pterygota</taxon>
        <taxon>Neoptera</taxon>
        <taxon>Paraneoptera</taxon>
        <taxon>Hemiptera</taxon>
        <taxon>Auchenorrhyncha</taxon>
        <taxon>Fulgoroidea</taxon>
        <taxon>Delphacidae</taxon>
        <taxon>Criomorphinae</taxon>
        <taxon>Laodelphax</taxon>
    </lineage>
</organism>
<feature type="compositionally biased region" description="Polar residues" evidence="1">
    <location>
        <begin position="10"/>
        <end position="22"/>
    </location>
</feature>
<feature type="region of interest" description="Disordered" evidence="1">
    <location>
        <begin position="10"/>
        <end position="100"/>
    </location>
</feature>
<reference evidence="2 3" key="1">
    <citation type="journal article" date="2017" name="Gigascience">
        <title>Genome sequence of the small brown planthopper, Laodelphax striatellus.</title>
        <authorList>
            <person name="Zhu J."/>
            <person name="Jiang F."/>
            <person name="Wang X."/>
            <person name="Yang P."/>
            <person name="Bao Y."/>
            <person name="Zhao W."/>
            <person name="Wang W."/>
            <person name="Lu H."/>
            <person name="Wang Q."/>
            <person name="Cui N."/>
            <person name="Li J."/>
            <person name="Chen X."/>
            <person name="Luo L."/>
            <person name="Yu J."/>
            <person name="Kang L."/>
            <person name="Cui F."/>
        </authorList>
    </citation>
    <scope>NUCLEOTIDE SEQUENCE [LARGE SCALE GENOMIC DNA]</scope>
    <source>
        <strain evidence="2">Lst14</strain>
    </source>
</reference>
<protein>
    <submittedName>
        <fullName evidence="2">Uncharacterized protein</fullName>
    </submittedName>
</protein>
<dbReference type="Proteomes" id="UP000291343">
    <property type="component" value="Unassembled WGS sequence"/>
</dbReference>
<name>A0A482WEJ4_LAOST</name>
<evidence type="ECO:0000313" key="3">
    <source>
        <dbReference type="Proteomes" id="UP000291343"/>
    </source>
</evidence>